<evidence type="ECO:0000256" key="5">
    <source>
        <dbReference type="ARBA" id="ARBA00022645"/>
    </source>
</evidence>
<dbReference type="GO" id="GO:0005886">
    <property type="term" value="C:plasma membrane"/>
    <property type="evidence" value="ECO:0007669"/>
    <property type="project" value="UniProtKB-SubCell"/>
</dbReference>
<evidence type="ECO:0000256" key="15">
    <source>
        <dbReference type="ARBA" id="ARBA00034000"/>
    </source>
</evidence>
<dbReference type="FunFam" id="1.10.3810.10:FF:000001">
    <property type="entry name" value="Penicillin-binding protein 1A"/>
    <property type="match status" value="1"/>
</dbReference>
<keyword evidence="14" id="KW-0961">Cell wall biogenesis/degradation</keyword>
<comment type="catalytic activity">
    <reaction evidence="16">
        <text>[GlcNAc-(1-&gt;4)-Mur2Ac(oyl-L-Ala-gamma-D-Glu-L-Lys-D-Ala-D-Ala)](n)-di-trans,octa-cis-undecaprenyl diphosphate + beta-D-GlcNAc-(1-&gt;4)-Mur2Ac(oyl-L-Ala-gamma-D-Glu-L-Lys-D-Ala-D-Ala)-di-trans,octa-cis-undecaprenyl diphosphate = [GlcNAc-(1-&gt;4)-Mur2Ac(oyl-L-Ala-gamma-D-Glu-L-Lys-D-Ala-D-Ala)](n+1)-di-trans,octa-cis-undecaprenyl diphosphate + di-trans,octa-cis-undecaprenyl diphosphate + H(+)</text>
        <dbReference type="Rhea" id="RHEA:23708"/>
        <dbReference type="Rhea" id="RHEA-COMP:9602"/>
        <dbReference type="Rhea" id="RHEA-COMP:9603"/>
        <dbReference type="ChEBI" id="CHEBI:15378"/>
        <dbReference type="ChEBI" id="CHEBI:58405"/>
        <dbReference type="ChEBI" id="CHEBI:60033"/>
        <dbReference type="ChEBI" id="CHEBI:78435"/>
        <dbReference type="EC" id="2.4.99.28"/>
    </reaction>
</comment>
<keyword evidence="6" id="KW-0645">Protease</keyword>
<dbReference type="STRING" id="1802505.A3D01_05900"/>
<keyword evidence="12 17" id="KW-0472">Membrane</keyword>
<accession>A0A1F7Z589</accession>
<gene>
    <name evidence="20" type="ORF">A3D01_05900</name>
</gene>
<dbReference type="Gene3D" id="1.10.3810.10">
    <property type="entry name" value="Biosynthetic peptidoglycan transglycosylase-like"/>
    <property type="match status" value="1"/>
</dbReference>
<dbReference type="PANTHER" id="PTHR32282:SF11">
    <property type="entry name" value="PENICILLIN-BINDING PROTEIN 1B"/>
    <property type="match status" value="1"/>
</dbReference>
<dbReference type="GO" id="GO:0008955">
    <property type="term" value="F:peptidoglycan glycosyltransferase activity"/>
    <property type="evidence" value="ECO:0007669"/>
    <property type="project" value="UniProtKB-EC"/>
</dbReference>
<evidence type="ECO:0000259" key="18">
    <source>
        <dbReference type="Pfam" id="PF00905"/>
    </source>
</evidence>
<evidence type="ECO:0000313" key="20">
    <source>
        <dbReference type="EMBL" id="OGM33925.1"/>
    </source>
</evidence>
<dbReference type="Pfam" id="PF00905">
    <property type="entry name" value="Transpeptidase"/>
    <property type="match status" value="1"/>
</dbReference>
<dbReference type="AlphaFoldDB" id="A0A1F7Z589"/>
<feature type="domain" description="Glycosyl transferase family 51" evidence="19">
    <location>
        <begin position="88"/>
        <end position="263"/>
    </location>
</feature>
<sequence length="780" mass="85806">MIKKNIKKTRGVKKSAIKPQRKRQTRVVKIGAFSKIRNFFASERRKKKIFFFGILVSFGLWLFWAIPLPTKLATSQVPVSTKLFDRNGKIIYEIYADKKSTPIKLDGIPDYVKKATISIEDKDFYKHYGVSYTGIVRAAYNTIFKGKLQGGSTLTQQLVKNVLLTPERTVRRKLREFVLTLLVESIYSKDKILELYLNQIPYGGTAYGIGAAAETYFGKEASDLTLAEAALLAGLPAAPSRFSPFGSRPELAKGRQETVLRLMVTDGYISQEEADKASEEELKYAEPEKLKAPHFALWVKEQLAEKYSDAVVEKGGLRVTTTLDLDLQDYAEEKVATEVAKLSKQKVGNGAALVTRPGSGEILAMVGSKDYFAQDEDGKVNIIFAQRQPGSSIKPLNYALALRDKKITASTPLADVPTCFKVAGQADYCPRNYDGNFHGSVQVRFALGNSYNIPAVRVLALNGIENFIDFAKEMGITTFRDPSDYGLSLTLGGGEVRPFDMAVGFGVLANSGIKQPLISILKVEDWRGKVIEEVKPEEINLKGDKVLSPAVTFIISHILHDNNARSAAFGTSSFLNVKGHPEVSVKTGTTNDLRDNWTIGYTSQALVVTWVGNNDNSPMTRAVSGVSGASPIWNSIMKEVLDKAEIGSYSELDKEHAWPKQPEDVIGANVCIDTGIIPSGPEDNPAPGPVGCQTRFDYFLENTTPLIIKGGVQDVHFDRTTGGFINESTPPENIEVRQQHVLYDPLDTFVCLDCTIAASSHSATIKHPLSIEPTNNQVVE</sequence>
<dbReference type="InterPro" id="IPR001264">
    <property type="entry name" value="Glyco_trans_51"/>
</dbReference>
<keyword evidence="4" id="KW-1003">Cell membrane</keyword>
<evidence type="ECO:0000259" key="19">
    <source>
        <dbReference type="Pfam" id="PF00912"/>
    </source>
</evidence>
<keyword evidence="17" id="KW-1133">Transmembrane helix</keyword>
<dbReference type="SUPFAM" id="SSF53955">
    <property type="entry name" value="Lysozyme-like"/>
    <property type="match status" value="1"/>
</dbReference>
<proteinExistence type="inferred from homology"/>
<dbReference type="GO" id="GO:0008658">
    <property type="term" value="F:penicillin binding"/>
    <property type="evidence" value="ECO:0007669"/>
    <property type="project" value="InterPro"/>
</dbReference>
<feature type="domain" description="Penicillin-binding protein transpeptidase" evidence="18">
    <location>
        <begin position="350"/>
        <end position="637"/>
    </location>
</feature>
<dbReference type="InterPro" id="IPR001460">
    <property type="entry name" value="PCN-bd_Tpept"/>
</dbReference>
<dbReference type="Proteomes" id="UP000177169">
    <property type="component" value="Unassembled WGS sequence"/>
</dbReference>
<keyword evidence="10" id="KW-0133">Cell shape</keyword>
<comment type="similarity">
    <text evidence="3">In the N-terminal section; belongs to the glycosyltransferase 51 family.</text>
</comment>
<evidence type="ECO:0000256" key="13">
    <source>
        <dbReference type="ARBA" id="ARBA00023268"/>
    </source>
</evidence>
<dbReference type="GO" id="GO:0030288">
    <property type="term" value="C:outer membrane-bounded periplasmic space"/>
    <property type="evidence" value="ECO:0007669"/>
    <property type="project" value="TreeGrafter"/>
</dbReference>
<keyword evidence="7" id="KW-0328">Glycosyltransferase</keyword>
<dbReference type="Pfam" id="PF00912">
    <property type="entry name" value="Transgly"/>
    <property type="match status" value="1"/>
</dbReference>
<evidence type="ECO:0000256" key="2">
    <source>
        <dbReference type="ARBA" id="ARBA00007090"/>
    </source>
</evidence>
<dbReference type="Gene3D" id="3.40.710.10">
    <property type="entry name" value="DD-peptidase/beta-lactamase superfamily"/>
    <property type="match status" value="1"/>
</dbReference>
<evidence type="ECO:0000256" key="10">
    <source>
        <dbReference type="ARBA" id="ARBA00022960"/>
    </source>
</evidence>
<dbReference type="PANTHER" id="PTHR32282">
    <property type="entry name" value="BINDING PROTEIN TRANSPEPTIDASE, PUTATIVE-RELATED"/>
    <property type="match status" value="1"/>
</dbReference>
<dbReference type="GO" id="GO:0008360">
    <property type="term" value="P:regulation of cell shape"/>
    <property type="evidence" value="ECO:0007669"/>
    <property type="project" value="UniProtKB-KW"/>
</dbReference>
<reference evidence="20 21" key="1">
    <citation type="journal article" date="2016" name="Nat. Commun.">
        <title>Thousands of microbial genomes shed light on interconnected biogeochemical processes in an aquifer system.</title>
        <authorList>
            <person name="Anantharaman K."/>
            <person name="Brown C.T."/>
            <person name="Hug L.A."/>
            <person name="Sharon I."/>
            <person name="Castelle C.J."/>
            <person name="Probst A.J."/>
            <person name="Thomas B.C."/>
            <person name="Singh A."/>
            <person name="Wilkins M.J."/>
            <person name="Karaoz U."/>
            <person name="Brodie E.L."/>
            <person name="Williams K.H."/>
            <person name="Hubbard S.S."/>
            <person name="Banfield J.F."/>
        </authorList>
    </citation>
    <scope>NUCLEOTIDE SEQUENCE [LARGE SCALE GENOMIC DNA]</scope>
</reference>
<evidence type="ECO:0000256" key="14">
    <source>
        <dbReference type="ARBA" id="ARBA00023316"/>
    </source>
</evidence>
<keyword evidence="8" id="KW-0808">Transferase</keyword>
<organism evidence="20 21">
    <name type="scientific">Candidatus Woesebacteria bacterium RIFCSPHIGHO2_02_FULL_39_13</name>
    <dbReference type="NCBI Taxonomy" id="1802505"/>
    <lineage>
        <taxon>Bacteria</taxon>
        <taxon>Candidatus Woeseibacteriota</taxon>
    </lineage>
</organism>
<dbReference type="GO" id="GO:0009002">
    <property type="term" value="F:serine-type D-Ala-D-Ala carboxypeptidase activity"/>
    <property type="evidence" value="ECO:0007669"/>
    <property type="project" value="UniProtKB-EC"/>
</dbReference>
<dbReference type="InterPro" id="IPR036950">
    <property type="entry name" value="PBP_transglycosylase"/>
</dbReference>
<dbReference type="EMBL" id="MGGR01000011">
    <property type="protein sequence ID" value="OGM33925.1"/>
    <property type="molecule type" value="Genomic_DNA"/>
</dbReference>
<keyword evidence="13" id="KW-0511">Multifunctional enzyme</keyword>
<dbReference type="InterPro" id="IPR012338">
    <property type="entry name" value="Beta-lactam/transpept-like"/>
</dbReference>
<comment type="catalytic activity">
    <reaction evidence="15">
        <text>Preferential cleavage: (Ac)2-L-Lys-D-Ala-|-D-Ala. Also transpeptidation of peptidyl-alanyl moieties that are N-acyl substituents of D-alanine.</text>
        <dbReference type="EC" id="3.4.16.4"/>
    </reaction>
</comment>
<dbReference type="GO" id="GO:0009252">
    <property type="term" value="P:peptidoglycan biosynthetic process"/>
    <property type="evidence" value="ECO:0007669"/>
    <property type="project" value="UniProtKB-KW"/>
</dbReference>
<keyword evidence="9" id="KW-0378">Hydrolase</keyword>
<keyword evidence="11" id="KW-0573">Peptidoglycan synthesis</keyword>
<evidence type="ECO:0000256" key="3">
    <source>
        <dbReference type="ARBA" id="ARBA00007739"/>
    </source>
</evidence>
<evidence type="ECO:0000256" key="12">
    <source>
        <dbReference type="ARBA" id="ARBA00023136"/>
    </source>
</evidence>
<name>A0A1F7Z589_9BACT</name>
<protein>
    <submittedName>
        <fullName evidence="20">Uncharacterized protein</fullName>
    </submittedName>
</protein>
<keyword evidence="17" id="KW-0812">Transmembrane</keyword>
<comment type="similarity">
    <text evidence="2">In the C-terminal section; belongs to the transpeptidase family.</text>
</comment>
<evidence type="ECO:0000256" key="4">
    <source>
        <dbReference type="ARBA" id="ARBA00022475"/>
    </source>
</evidence>
<evidence type="ECO:0000313" key="21">
    <source>
        <dbReference type="Proteomes" id="UP000177169"/>
    </source>
</evidence>
<comment type="subcellular location">
    <subcellularLocation>
        <location evidence="1">Cell membrane</location>
    </subcellularLocation>
</comment>
<dbReference type="InterPro" id="IPR050396">
    <property type="entry name" value="Glycosyltr_51/Transpeptidase"/>
</dbReference>
<evidence type="ECO:0000256" key="11">
    <source>
        <dbReference type="ARBA" id="ARBA00022984"/>
    </source>
</evidence>
<evidence type="ECO:0000256" key="17">
    <source>
        <dbReference type="SAM" id="Phobius"/>
    </source>
</evidence>
<dbReference type="SUPFAM" id="SSF56601">
    <property type="entry name" value="beta-lactamase/transpeptidase-like"/>
    <property type="match status" value="1"/>
</dbReference>
<dbReference type="GO" id="GO:0071555">
    <property type="term" value="P:cell wall organization"/>
    <property type="evidence" value="ECO:0007669"/>
    <property type="project" value="UniProtKB-KW"/>
</dbReference>
<evidence type="ECO:0000256" key="6">
    <source>
        <dbReference type="ARBA" id="ARBA00022670"/>
    </source>
</evidence>
<dbReference type="GO" id="GO:0006508">
    <property type="term" value="P:proteolysis"/>
    <property type="evidence" value="ECO:0007669"/>
    <property type="project" value="UniProtKB-KW"/>
</dbReference>
<evidence type="ECO:0000256" key="16">
    <source>
        <dbReference type="ARBA" id="ARBA00049902"/>
    </source>
</evidence>
<evidence type="ECO:0000256" key="9">
    <source>
        <dbReference type="ARBA" id="ARBA00022801"/>
    </source>
</evidence>
<keyword evidence="5" id="KW-0121">Carboxypeptidase</keyword>
<evidence type="ECO:0000256" key="1">
    <source>
        <dbReference type="ARBA" id="ARBA00004236"/>
    </source>
</evidence>
<evidence type="ECO:0000256" key="7">
    <source>
        <dbReference type="ARBA" id="ARBA00022676"/>
    </source>
</evidence>
<comment type="caution">
    <text evidence="20">The sequence shown here is derived from an EMBL/GenBank/DDBJ whole genome shotgun (WGS) entry which is preliminary data.</text>
</comment>
<dbReference type="InterPro" id="IPR023346">
    <property type="entry name" value="Lysozyme-like_dom_sf"/>
</dbReference>
<evidence type="ECO:0000256" key="8">
    <source>
        <dbReference type="ARBA" id="ARBA00022679"/>
    </source>
</evidence>
<feature type="transmembrane region" description="Helical" evidence="17">
    <location>
        <begin position="49"/>
        <end position="66"/>
    </location>
</feature>